<dbReference type="InterPro" id="IPR016036">
    <property type="entry name" value="Malonyl_transacylase_ACP-bd"/>
</dbReference>
<evidence type="ECO:0000313" key="9">
    <source>
        <dbReference type="EMBL" id="SLM49931.1"/>
    </source>
</evidence>
<keyword evidence="4 6" id="KW-0012">Acyltransferase</keyword>
<gene>
    <name evidence="9" type="ORF">NSJP_3764</name>
</gene>
<dbReference type="InterPro" id="IPR004410">
    <property type="entry name" value="Malonyl_CoA-ACP_transAc_FabD"/>
</dbReference>
<dbReference type="GO" id="GO:0006633">
    <property type="term" value="P:fatty acid biosynthetic process"/>
    <property type="evidence" value="ECO:0007669"/>
    <property type="project" value="TreeGrafter"/>
</dbReference>
<evidence type="ECO:0000256" key="6">
    <source>
        <dbReference type="PIRNR" id="PIRNR000446"/>
    </source>
</evidence>
<name>A0A1W1IAI8_9BACT</name>
<dbReference type="SUPFAM" id="SSF52151">
    <property type="entry name" value="FabD/lysophospholipase-like"/>
    <property type="match status" value="1"/>
</dbReference>
<comment type="similarity">
    <text evidence="6">Belongs to the fabD family.</text>
</comment>
<dbReference type="EMBL" id="LT828648">
    <property type="protein sequence ID" value="SLM49931.1"/>
    <property type="molecule type" value="Genomic_DNA"/>
</dbReference>
<evidence type="ECO:0000256" key="1">
    <source>
        <dbReference type="ARBA" id="ARBA00013258"/>
    </source>
</evidence>
<dbReference type="InterPro" id="IPR024925">
    <property type="entry name" value="Malonyl_CoA-ACP_transAc"/>
</dbReference>
<protein>
    <recommendedName>
        <fullName evidence="2 6">Malonyl CoA-acyl carrier protein transacylase</fullName>
        <ecNumber evidence="1 6">2.3.1.39</ecNumber>
    </recommendedName>
</protein>
<dbReference type="SUPFAM" id="SSF55048">
    <property type="entry name" value="Probable ACP-binding domain of malonyl-CoA ACP transacylase"/>
    <property type="match status" value="1"/>
</dbReference>
<dbReference type="OrthoDB" id="9808564at2"/>
<dbReference type="InterPro" id="IPR050858">
    <property type="entry name" value="Mal-CoA-ACP_Trans/PKS_FabD"/>
</dbReference>
<dbReference type="Pfam" id="PF00698">
    <property type="entry name" value="Acyl_transf_1"/>
    <property type="match status" value="1"/>
</dbReference>
<evidence type="ECO:0000256" key="2">
    <source>
        <dbReference type="ARBA" id="ARBA00018953"/>
    </source>
</evidence>
<evidence type="ECO:0000256" key="4">
    <source>
        <dbReference type="ARBA" id="ARBA00023315"/>
    </source>
</evidence>
<evidence type="ECO:0000259" key="8">
    <source>
        <dbReference type="SMART" id="SM00827"/>
    </source>
</evidence>
<dbReference type="GO" id="GO:0004314">
    <property type="term" value="F:[acyl-carrier-protein] S-malonyltransferase activity"/>
    <property type="evidence" value="ECO:0007669"/>
    <property type="project" value="UniProtKB-EC"/>
</dbReference>
<organism evidence="9 10">
    <name type="scientific">Nitrospira japonica</name>
    <dbReference type="NCBI Taxonomy" id="1325564"/>
    <lineage>
        <taxon>Bacteria</taxon>
        <taxon>Pseudomonadati</taxon>
        <taxon>Nitrospirota</taxon>
        <taxon>Nitrospiria</taxon>
        <taxon>Nitrospirales</taxon>
        <taxon>Nitrospiraceae</taxon>
        <taxon>Nitrospira</taxon>
    </lineage>
</organism>
<dbReference type="PANTHER" id="PTHR42681">
    <property type="entry name" value="MALONYL-COA-ACYL CARRIER PROTEIN TRANSACYLASE, MITOCHONDRIAL"/>
    <property type="match status" value="1"/>
</dbReference>
<feature type="active site" evidence="7">
    <location>
        <position position="86"/>
    </location>
</feature>
<sequence length="286" mass="31131">MLVVAFAGQGSQRAGMGSTLFPRYRDVVNCANRILGYSLQDLCAAGGPRLTRTEFTQPAVFVVNKLLYEDTLANDGIVPDVMIGHSLGEINALHATGVLDFEEALQLVKARGAFMAEHNGNGAMVALVGERDQLLHEVSTNESEVYVANDNSPRQIVVAGTKDGIKRLSQRLSLQQAATVIPLAVSGPFHCPLMAGVDDRMGEYLEGCLLREPCIPVVSNYSAQPYRSDVMRTWLAKQVVSTVRWLETIQYLSGSGPLAVREIATSPVLTPLIEDCLKRMRESVMP</sequence>
<feature type="active site" evidence="7">
    <location>
        <position position="190"/>
    </location>
</feature>
<dbReference type="Gene3D" id="3.40.366.10">
    <property type="entry name" value="Malonyl-Coenzyme A Acyl Carrier Protein, domain 2"/>
    <property type="match status" value="1"/>
</dbReference>
<dbReference type="InterPro" id="IPR016035">
    <property type="entry name" value="Acyl_Trfase/lysoPLipase"/>
</dbReference>
<evidence type="ECO:0000256" key="7">
    <source>
        <dbReference type="PIRSR" id="PIRSR000446-1"/>
    </source>
</evidence>
<evidence type="ECO:0000313" key="10">
    <source>
        <dbReference type="Proteomes" id="UP000192042"/>
    </source>
</evidence>
<reference evidence="9 10" key="1">
    <citation type="submission" date="2017-03" db="EMBL/GenBank/DDBJ databases">
        <authorList>
            <person name="Afonso C.L."/>
            <person name="Miller P.J."/>
            <person name="Scott M.A."/>
            <person name="Spackman E."/>
            <person name="Goraichik I."/>
            <person name="Dimitrov K.M."/>
            <person name="Suarez D.L."/>
            <person name="Swayne D.E."/>
        </authorList>
    </citation>
    <scope>NUCLEOTIDE SEQUENCE [LARGE SCALE GENOMIC DNA]</scope>
    <source>
        <strain evidence="9">Genome sequencing of Nitrospira japonica strain NJ11</strain>
    </source>
</reference>
<dbReference type="RefSeq" id="WP_080888104.1">
    <property type="nucleotide sequence ID" value="NZ_LT828648.1"/>
</dbReference>
<dbReference type="Gene3D" id="3.30.70.250">
    <property type="entry name" value="Malonyl-CoA ACP transacylase, ACP-binding"/>
    <property type="match status" value="1"/>
</dbReference>
<dbReference type="InterPro" id="IPR001227">
    <property type="entry name" value="Ac_transferase_dom_sf"/>
</dbReference>
<dbReference type="EC" id="2.3.1.39" evidence="1 6"/>
<accession>A0A1W1IAI8</accession>
<keyword evidence="3 6" id="KW-0808">Transferase</keyword>
<dbReference type="PANTHER" id="PTHR42681:SF1">
    <property type="entry name" value="MALONYL-COA-ACYL CARRIER PROTEIN TRANSACYLASE, MITOCHONDRIAL"/>
    <property type="match status" value="1"/>
</dbReference>
<feature type="domain" description="Malonyl-CoA:ACP transacylase (MAT)" evidence="8">
    <location>
        <begin position="5"/>
        <end position="283"/>
    </location>
</feature>
<evidence type="ECO:0000256" key="3">
    <source>
        <dbReference type="ARBA" id="ARBA00022679"/>
    </source>
</evidence>
<evidence type="ECO:0000256" key="5">
    <source>
        <dbReference type="ARBA" id="ARBA00048462"/>
    </source>
</evidence>
<proteinExistence type="inferred from homology"/>
<dbReference type="AlphaFoldDB" id="A0A1W1IAI8"/>
<dbReference type="PIRSF" id="PIRSF000446">
    <property type="entry name" value="Mct"/>
    <property type="match status" value="1"/>
</dbReference>
<dbReference type="KEGG" id="nja:NSJP_3764"/>
<dbReference type="NCBIfam" id="TIGR00128">
    <property type="entry name" value="fabD"/>
    <property type="match status" value="1"/>
</dbReference>
<dbReference type="STRING" id="1325564.NSJP_3764"/>
<dbReference type="GO" id="GO:0005829">
    <property type="term" value="C:cytosol"/>
    <property type="evidence" value="ECO:0007669"/>
    <property type="project" value="TreeGrafter"/>
</dbReference>
<comment type="catalytic activity">
    <reaction evidence="5 6">
        <text>holo-[ACP] + malonyl-CoA = malonyl-[ACP] + CoA</text>
        <dbReference type="Rhea" id="RHEA:41792"/>
        <dbReference type="Rhea" id="RHEA-COMP:9623"/>
        <dbReference type="Rhea" id="RHEA-COMP:9685"/>
        <dbReference type="ChEBI" id="CHEBI:57287"/>
        <dbReference type="ChEBI" id="CHEBI:57384"/>
        <dbReference type="ChEBI" id="CHEBI:64479"/>
        <dbReference type="ChEBI" id="CHEBI:78449"/>
        <dbReference type="EC" id="2.3.1.39"/>
    </reaction>
</comment>
<dbReference type="Proteomes" id="UP000192042">
    <property type="component" value="Chromosome I"/>
</dbReference>
<keyword evidence="10" id="KW-1185">Reference proteome</keyword>
<dbReference type="InterPro" id="IPR014043">
    <property type="entry name" value="Acyl_transferase_dom"/>
</dbReference>
<dbReference type="SMART" id="SM00827">
    <property type="entry name" value="PKS_AT"/>
    <property type="match status" value="1"/>
</dbReference>